<keyword evidence="6" id="KW-0598">Phosphotransferase system</keyword>
<dbReference type="InterPro" id="IPR001996">
    <property type="entry name" value="PTS_IIB_1"/>
</dbReference>
<evidence type="ECO:0000256" key="4">
    <source>
        <dbReference type="ARBA" id="ARBA00022597"/>
    </source>
</evidence>
<dbReference type="InterPro" id="IPR003352">
    <property type="entry name" value="PTS_EIIC"/>
</dbReference>
<dbReference type="Gene3D" id="2.70.70.10">
    <property type="entry name" value="Glucose Permease (Domain IIA)"/>
    <property type="match status" value="1"/>
</dbReference>
<feature type="transmembrane region" description="Helical" evidence="12">
    <location>
        <begin position="545"/>
        <end position="566"/>
    </location>
</feature>
<dbReference type="GO" id="GO:0090589">
    <property type="term" value="F:protein-phosphocysteine-trehalose phosphotransferase system transporter activity"/>
    <property type="evidence" value="ECO:0007669"/>
    <property type="project" value="TreeGrafter"/>
</dbReference>
<evidence type="ECO:0000256" key="3">
    <source>
        <dbReference type="ARBA" id="ARBA00022475"/>
    </source>
</evidence>
<dbReference type="NCBIfam" id="TIGR00830">
    <property type="entry name" value="PTBA"/>
    <property type="match status" value="1"/>
</dbReference>
<feature type="transmembrane region" description="Helical" evidence="12">
    <location>
        <begin position="293"/>
        <end position="318"/>
    </location>
</feature>
<feature type="domain" description="PTS EIIB type-1" evidence="14">
    <location>
        <begin position="190"/>
        <end position="272"/>
    </location>
</feature>
<evidence type="ECO:0000256" key="11">
    <source>
        <dbReference type="PROSITE-ProRule" id="PRU00421"/>
    </source>
</evidence>
<keyword evidence="4" id="KW-0762">Sugar transport</keyword>
<evidence type="ECO:0000256" key="1">
    <source>
        <dbReference type="ARBA" id="ARBA00004651"/>
    </source>
</evidence>
<dbReference type="InterPro" id="IPR013013">
    <property type="entry name" value="PTS_EIIC_1"/>
</dbReference>
<comment type="subcellular location">
    <subcellularLocation>
        <location evidence="1">Cell membrane</location>
        <topology evidence="1">Multi-pass membrane protein</topology>
    </subcellularLocation>
</comment>
<evidence type="ECO:0000256" key="10">
    <source>
        <dbReference type="ARBA" id="ARBA00023136"/>
    </source>
</evidence>
<keyword evidence="7 12" id="KW-0812">Transmembrane</keyword>
<dbReference type="AlphaFoldDB" id="A0A2S5RFK5"/>
<feature type="active site" description="Phosphocysteine intermediate; for EIIB activity" evidence="11">
    <location>
        <position position="212"/>
    </location>
</feature>
<feature type="domain" description="PTS EIIA type-1" evidence="13">
    <location>
        <begin position="25"/>
        <end position="129"/>
    </location>
</feature>
<dbReference type="PROSITE" id="PS01035">
    <property type="entry name" value="PTS_EIIB_TYPE_1_CYS"/>
    <property type="match status" value="1"/>
</dbReference>
<proteinExistence type="predicted"/>
<sequence>MNENKKIMIYSPTDGLIKPISELNDGVFSEGMLGEGCFIKPTTDVFFSPFEKCKLLQIFDTKHAYFLESEDVKILIHIGLDTVILNGKPFETFVKENDELKLDTPIVKINRNMIEEHNLSLDTPIVIDLNENKGWKFNLLKDGFVKQGEKIAELIYDEKNIKPIVKPKNILKFSLKESMANGIFIKNRDEEIAGRIYNAIGTKNNYEKYYNCVTRLRFIIKNKSLIKEEEIRKIDIVKGLKWNGAELQVIIGGEVEKIKDGLDRYLINLSKPKEFIWKHKTEKQNFSKSLLNLIKGIIIPAIPALIGVGLINAIQAVLQQAGLIQNVSPSSNFASYTLATQLVYLISGGATLFMGIFFTYNAVKHFGGNPILGLTMGLILTAPIIFKGVLNIGPTGVVSALPWSYTLLSSKIDGINYVWMKIGPTPGSIITSTLVGYILVKAEFFGKKRFTSWSQMMTTPTFALLIASVSAFFIVGPVISVFEATIGFIFSYVNKMPSWLSIGIFAAIFQPLVITGAHGPLITILQIPMLNDPDPYIKGIKTLQLFAAIPISHLAQAGASIGLYFIVKNQNLKQMITAGVPVALLGITEPLMFGANLPKTKAFVFACVGAGVGGLVAGIMGVQFYAGVKAGMGGWFSLLSANGPLHDTKSLIAMLVGFILAMSTSSILVLLLQKDRVSERIGILKANKLLSKFMKNQNLDSTTQVNEKIENLKNIYNKNLIKKIKLYEKQESIIQEKANKIKLLNDKETARSEKLAKKFNLYNEKIKIEKNSNSIHKLELILEKLNTPKYEDKILILEDFIYKAKQDNLPTSNEIKQITQSNENLVKEILDIFEKNQNKELVNKIYNKYSNAINSVFINLGEKEKLSSKFNKQEILLFKHN</sequence>
<dbReference type="SUPFAM" id="SSF51261">
    <property type="entry name" value="Duplicated hybrid motif"/>
    <property type="match status" value="1"/>
</dbReference>
<keyword evidence="8" id="KW-0418">Kinase</keyword>
<evidence type="ECO:0000313" key="16">
    <source>
        <dbReference type="EMBL" id="PPE06081.1"/>
    </source>
</evidence>
<organism evidence="16 17">
    <name type="scientific">Williamsoniiplasma lucivorax</name>
    <dbReference type="NCBI Taxonomy" id="209274"/>
    <lineage>
        <taxon>Bacteria</taxon>
        <taxon>Bacillati</taxon>
        <taxon>Mycoplasmatota</taxon>
        <taxon>Mollicutes</taxon>
        <taxon>Entomoplasmatales</taxon>
        <taxon>Williamsoniiplasma</taxon>
    </lineage>
</organism>
<evidence type="ECO:0000256" key="5">
    <source>
        <dbReference type="ARBA" id="ARBA00022679"/>
    </source>
</evidence>
<accession>A0A2S5RFK5</accession>
<keyword evidence="3" id="KW-1003">Cell membrane</keyword>
<feature type="transmembrane region" description="Helical" evidence="12">
    <location>
        <begin position="651"/>
        <end position="672"/>
    </location>
</feature>
<dbReference type="GO" id="GO:0015771">
    <property type="term" value="P:trehalose transport"/>
    <property type="evidence" value="ECO:0007669"/>
    <property type="project" value="TreeGrafter"/>
</dbReference>
<dbReference type="InterPro" id="IPR011055">
    <property type="entry name" value="Dup_hybrid_motif"/>
</dbReference>
<dbReference type="InterPro" id="IPR001127">
    <property type="entry name" value="PTS_EIIA_1_perm"/>
</dbReference>
<keyword evidence="9 12" id="KW-1133">Transmembrane helix</keyword>
<keyword evidence="10 12" id="KW-0472">Membrane</keyword>
<feature type="transmembrane region" description="Helical" evidence="12">
    <location>
        <begin position="417"/>
        <end position="440"/>
    </location>
</feature>
<comment type="caution">
    <text evidence="16">The sequence shown here is derived from an EMBL/GenBank/DDBJ whole genome shotgun (WGS) entry which is preliminary data.</text>
</comment>
<feature type="transmembrane region" description="Helical" evidence="12">
    <location>
        <begin position="461"/>
        <end position="493"/>
    </location>
</feature>
<evidence type="ECO:0000259" key="14">
    <source>
        <dbReference type="PROSITE" id="PS51098"/>
    </source>
</evidence>
<protein>
    <submittedName>
        <fullName evidence="16">PTS system, beta-glucoside-specific IIABC component</fullName>
    </submittedName>
</protein>
<evidence type="ECO:0000259" key="15">
    <source>
        <dbReference type="PROSITE" id="PS51103"/>
    </source>
</evidence>
<dbReference type="Pfam" id="PF00367">
    <property type="entry name" value="PTS_EIIB"/>
    <property type="match status" value="1"/>
</dbReference>
<dbReference type="EMBL" id="PHNE01000001">
    <property type="protein sequence ID" value="PPE06081.1"/>
    <property type="molecule type" value="Genomic_DNA"/>
</dbReference>
<feature type="transmembrane region" description="Helical" evidence="12">
    <location>
        <begin position="372"/>
        <end position="397"/>
    </location>
</feature>
<keyword evidence="5" id="KW-0808">Transferase</keyword>
<dbReference type="GO" id="GO:0016301">
    <property type="term" value="F:kinase activity"/>
    <property type="evidence" value="ECO:0007669"/>
    <property type="project" value="UniProtKB-KW"/>
</dbReference>
<keyword evidence="2" id="KW-0813">Transport</keyword>
<dbReference type="InterPro" id="IPR050558">
    <property type="entry name" value="PTS_Sugar-Specific_Components"/>
</dbReference>
<dbReference type="GO" id="GO:0009401">
    <property type="term" value="P:phosphoenolpyruvate-dependent sugar phosphotransferase system"/>
    <property type="evidence" value="ECO:0007669"/>
    <property type="project" value="UniProtKB-KW"/>
</dbReference>
<dbReference type="InterPro" id="IPR018113">
    <property type="entry name" value="PTrfase_EIIB_Cys"/>
</dbReference>
<keyword evidence="17" id="KW-1185">Reference proteome</keyword>
<dbReference type="Pfam" id="PF02378">
    <property type="entry name" value="PTS_EIIC"/>
    <property type="match status" value="1"/>
</dbReference>
<dbReference type="RefSeq" id="WP_028126962.1">
    <property type="nucleotide sequence ID" value="NZ_PHNE01000001.1"/>
</dbReference>
<dbReference type="Gene3D" id="3.30.1360.60">
    <property type="entry name" value="Glucose permease domain IIB"/>
    <property type="match status" value="1"/>
</dbReference>
<feature type="transmembrane region" description="Helical" evidence="12">
    <location>
        <begin position="603"/>
        <end position="626"/>
    </location>
</feature>
<dbReference type="SUPFAM" id="SSF55604">
    <property type="entry name" value="Glucose permease domain IIB"/>
    <property type="match status" value="1"/>
</dbReference>
<dbReference type="PROSITE" id="PS51093">
    <property type="entry name" value="PTS_EIIA_TYPE_1"/>
    <property type="match status" value="1"/>
</dbReference>
<name>A0A2S5RFK5_9MOLU</name>
<evidence type="ECO:0000259" key="13">
    <source>
        <dbReference type="PROSITE" id="PS51093"/>
    </source>
</evidence>
<dbReference type="PROSITE" id="PS51103">
    <property type="entry name" value="PTS_EIIC_TYPE_1"/>
    <property type="match status" value="1"/>
</dbReference>
<evidence type="ECO:0000256" key="7">
    <source>
        <dbReference type="ARBA" id="ARBA00022692"/>
    </source>
</evidence>
<dbReference type="PANTHER" id="PTHR30175:SF1">
    <property type="entry name" value="PTS SYSTEM ARBUTIN-, CELLOBIOSE-, AND SALICIN-SPECIFIC EIIBC COMPONENT-RELATED"/>
    <property type="match status" value="1"/>
</dbReference>
<dbReference type="Proteomes" id="UP000237865">
    <property type="component" value="Unassembled WGS sequence"/>
</dbReference>
<dbReference type="PROSITE" id="PS51098">
    <property type="entry name" value="PTS_EIIB_TYPE_1"/>
    <property type="match status" value="1"/>
</dbReference>
<dbReference type="GO" id="GO:0008982">
    <property type="term" value="F:protein-N(PI)-phosphohistidine-sugar phosphotransferase activity"/>
    <property type="evidence" value="ECO:0007669"/>
    <property type="project" value="InterPro"/>
</dbReference>
<evidence type="ECO:0000256" key="12">
    <source>
        <dbReference type="SAM" id="Phobius"/>
    </source>
</evidence>
<feature type="transmembrane region" description="Helical" evidence="12">
    <location>
        <begin position="338"/>
        <end position="360"/>
    </location>
</feature>
<feature type="transmembrane region" description="Helical" evidence="12">
    <location>
        <begin position="499"/>
        <end position="525"/>
    </location>
</feature>
<evidence type="ECO:0000256" key="9">
    <source>
        <dbReference type="ARBA" id="ARBA00022989"/>
    </source>
</evidence>
<evidence type="ECO:0000313" key="17">
    <source>
        <dbReference type="Proteomes" id="UP000237865"/>
    </source>
</evidence>
<dbReference type="InterPro" id="IPR036878">
    <property type="entry name" value="Glu_permease_IIB"/>
</dbReference>
<dbReference type="PANTHER" id="PTHR30175">
    <property type="entry name" value="PHOSPHOTRANSFERASE SYSTEM TRANSPORT PROTEIN"/>
    <property type="match status" value="1"/>
</dbReference>
<evidence type="ECO:0000256" key="2">
    <source>
        <dbReference type="ARBA" id="ARBA00022448"/>
    </source>
</evidence>
<evidence type="ECO:0000256" key="6">
    <source>
        <dbReference type="ARBA" id="ARBA00022683"/>
    </source>
</evidence>
<evidence type="ECO:0000256" key="8">
    <source>
        <dbReference type="ARBA" id="ARBA00022777"/>
    </source>
</evidence>
<gene>
    <name evidence="16" type="primary">bglF</name>
    <name evidence="16" type="ORF">ELUCI_v1c03720</name>
</gene>
<dbReference type="Pfam" id="PF00358">
    <property type="entry name" value="PTS_EIIA_1"/>
    <property type="match status" value="1"/>
</dbReference>
<feature type="transmembrane region" description="Helical" evidence="12">
    <location>
        <begin position="572"/>
        <end position="591"/>
    </location>
</feature>
<dbReference type="STRING" id="1399797.GCA_000518285_01803"/>
<dbReference type="GO" id="GO:0005886">
    <property type="term" value="C:plasma membrane"/>
    <property type="evidence" value="ECO:0007669"/>
    <property type="project" value="UniProtKB-SubCell"/>
</dbReference>
<feature type="domain" description="PTS EIIC type-1" evidence="15">
    <location>
        <begin position="292"/>
        <end position="684"/>
    </location>
</feature>
<reference evidence="16 17" key="1">
    <citation type="submission" date="2017-11" db="EMBL/GenBank/DDBJ databases">
        <title>Genome sequence of Entomoplasma lucivorax PIPN-2 (ATCC 49196).</title>
        <authorList>
            <person name="Lo W.-S."/>
            <person name="Gasparich G.E."/>
            <person name="Kuo C.-H."/>
        </authorList>
    </citation>
    <scope>NUCLEOTIDE SEQUENCE [LARGE SCALE GENOMIC DNA]</scope>
    <source>
        <strain evidence="16 17">PIPN-2</strain>
    </source>
</reference>